<protein>
    <recommendedName>
        <fullName evidence="10">Nuclear receptor domain-containing protein</fullName>
    </recommendedName>
</protein>
<feature type="non-terminal residue" evidence="11">
    <location>
        <position position="1"/>
    </location>
</feature>
<evidence type="ECO:0000256" key="6">
    <source>
        <dbReference type="ARBA" id="ARBA00023163"/>
    </source>
</evidence>
<dbReference type="InterPro" id="IPR013088">
    <property type="entry name" value="Znf_NHR/GATA"/>
</dbReference>
<feature type="region of interest" description="Disordered" evidence="9">
    <location>
        <begin position="233"/>
        <end position="255"/>
    </location>
</feature>
<reference evidence="12" key="1">
    <citation type="submission" date="2022-10" db="EMBL/GenBank/DDBJ databases">
        <title>Genome assembly of Pristionchus species.</title>
        <authorList>
            <person name="Yoshida K."/>
            <person name="Sommer R.J."/>
        </authorList>
    </citation>
    <scope>NUCLEOTIDE SEQUENCE [LARGE SCALE GENOMIC DNA]</scope>
    <source>
        <strain evidence="12">RS5460</strain>
    </source>
</reference>
<evidence type="ECO:0000256" key="8">
    <source>
        <dbReference type="ARBA" id="ARBA00023242"/>
    </source>
</evidence>
<keyword evidence="6" id="KW-0804">Transcription</keyword>
<organism evidence="11 12">
    <name type="scientific">Pristionchus mayeri</name>
    <dbReference type="NCBI Taxonomy" id="1317129"/>
    <lineage>
        <taxon>Eukaryota</taxon>
        <taxon>Metazoa</taxon>
        <taxon>Ecdysozoa</taxon>
        <taxon>Nematoda</taxon>
        <taxon>Chromadorea</taxon>
        <taxon>Rhabditida</taxon>
        <taxon>Rhabditina</taxon>
        <taxon>Diplogasteromorpha</taxon>
        <taxon>Diplogasteroidea</taxon>
        <taxon>Neodiplogasteridae</taxon>
        <taxon>Pristionchus</taxon>
    </lineage>
</organism>
<dbReference type="SMART" id="SM00399">
    <property type="entry name" value="ZnF_C4"/>
    <property type="match status" value="1"/>
</dbReference>
<keyword evidence="12" id="KW-1185">Reference proteome</keyword>
<feature type="region of interest" description="Disordered" evidence="9">
    <location>
        <begin position="171"/>
        <end position="193"/>
    </location>
</feature>
<dbReference type="PANTHER" id="PTHR46011">
    <property type="entry name" value="NUCLEAR HORMONE RECEPTOR FAMILY MEMBER NHR-86-RELATED"/>
    <property type="match status" value="1"/>
</dbReference>
<dbReference type="PANTHER" id="PTHR46011:SF6">
    <property type="entry name" value="HIGH ZINC ACTIVATED NUCLEAR RECEPTOR PROTEIN"/>
    <property type="match status" value="1"/>
</dbReference>
<feature type="domain" description="Nuclear receptor" evidence="10">
    <location>
        <begin position="18"/>
        <end position="94"/>
    </location>
</feature>
<keyword evidence="4" id="KW-0805">Transcription regulation</keyword>
<dbReference type="AlphaFoldDB" id="A0AAN5CKI1"/>
<feature type="compositionally biased region" description="Basic and acidic residues" evidence="9">
    <location>
        <begin position="242"/>
        <end position="255"/>
    </location>
</feature>
<dbReference type="Gene3D" id="3.30.50.10">
    <property type="entry name" value="Erythroid Transcription Factor GATA-1, subunit A"/>
    <property type="match status" value="1"/>
</dbReference>
<evidence type="ECO:0000313" key="12">
    <source>
        <dbReference type="Proteomes" id="UP001328107"/>
    </source>
</evidence>
<dbReference type="GO" id="GO:0005634">
    <property type="term" value="C:nucleus"/>
    <property type="evidence" value="ECO:0007669"/>
    <property type="project" value="TreeGrafter"/>
</dbReference>
<dbReference type="Proteomes" id="UP001328107">
    <property type="component" value="Unassembled WGS sequence"/>
</dbReference>
<dbReference type="EMBL" id="BTRK01000004">
    <property type="protein sequence ID" value="GMR46131.1"/>
    <property type="molecule type" value="Genomic_DNA"/>
</dbReference>
<sequence length="255" mass="28766">RARVTFTVTHCIMTAKQLRNCLICSASITECRLGIDSCRACVVFYKRICGNNRIPTECLRGDVKCFENGAITSCRKCRYARFSQALKDADSNENEDEECRMREAEAVNEPRDSIDVGEARRIDEIRRATFIDHNTRAIGIRGEEGEHRNAGQALLSGAWSTALQAAQLLDRQSSLGQRRQHPGRRNVEEKDQREALQVNTATCHCALPLLVSVQFLRAARPHQLRVQRNDCYARALSQRPPSGDHPRQPGAVRDH</sequence>
<comment type="caution">
    <text evidence="11">The sequence shown here is derived from an EMBL/GenBank/DDBJ whole genome shotgun (WGS) entry which is preliminary data.</text>
</comment>
<keyword evidence="5" id="KW-0238">DNA-binding</keyword>
<evidence type="ECO:0000259" key="10">
    <source>
        <dbReference type="PROSITE" id="PS51030"/>
    </source>
</evidence>
<keyword evidence="8" id="KW-0539">Nucleus</keyword>
<keyword evidence="3" id="KW-0862">Zinc</keyword>
<evidence type="ECO:0000256" key="3">
    <source>
        <dbReference type="ARBA" id="ARBA00022833"/>
    </source>
</evidence>
<dbReference type="GO" id="GO:0043565">
    <property type="term" value="F:sequence-specific DNA binding"/>
    <property type="evidence" value="ECO:0007669"/>
    <property type="project" value="InterPro"/>
</dbReference>
<evidence type="ECO:0000256" key="4">
    <source>
        <dbReference type="ARBA" id="ARBA00023015"/>
    </source>
</evidence>
<evidence type="ECO:0000256" key="9">
    <source>
        <dbReference type="SAM" id="MobiDB-lite"/>
    </source>
</evidence>
<dbReference type="GO" id="GO:0003700">
    <property type="term" value="F:DNA-binding transcription factor activity"/>
    <property type="evidence" value="ECO:0007669"/>
    <property type="project" value="InterPro"/>
</dbReference>
<keyword evidence="1" id="KW-0479">Metal-binding</keyword>
<dbReference type="GO" id="GO:0008270">
    <property type="term" value="F:zinc ion binding"/>
    <property type="evidence" value="ECO:0007669"/>
    <property type="project" value="UniProtKB-KW"/>
</dbReference>
<evidence type="ECO:0000256" key="1">
    <source>
        <dbReference type="ARBA" id="ARBA00022723"/>
    </source>
</evidence>
<keyword evidence="7" id="KW-0675">Receptor</keyword>
<evidence type="ECO:0000256" key="2">
    <source>
        <dbReference type="ARBA" id="ARBA00022771"/>
    </source>
</evidence>
<keyword evidence="2" id="KW-0863">Zinc-finger</keyword>
<evidence type="ECO:0000313" key="11">
    <source>
        <dbReference type="EMBL" id="GMR46131.1"/>
    </source>
</evidence>
<evidence type="ECO:0000256" key="7">
    <source>
        <dbReference type="ARBA" id="ARBA00023170"/>
    </source>
</evidence>
<dbReference type="InterPro" id="IPR001628">
    <property type="entry name" value="Znf_hrmn_rcpt"/>
</dbReference>
<dbReference type="PROSITE" id="PS51030">
    <property type="entry name" value="NUCLEAR_REC_DBD_2"/>
    <property type="match status" value="1"/>
</dbReference>
<dbReference type="SUPFAM" id="SSF57716">
    <property type="entry name" value="Glucocorticoid receptor-like (DNA-binding domain)"/>
    <property type="match status" value="1"/>
</dbReference>
<evidence type="ECO:0000256" key="5">
    <source>
        <dbReference type="ARBA" id="ARBA00023125"/>
    </source>
</evidence>
<name>A0AAN5CKI1_9BILA</name>
<gene>
    <name evidence="11" type="ORF">PMAYCL1PPCAC_16326</name>
</gene>
<accession>A0AAN5CKI1</accession>
<proteinExistence type="predicted"/>